<evidence type="ECO:0000313" key="2">
    <source>
        <dbReference type="Proteomes" id="UP000199230"/>
    </source>
</evidence>
<dbReference type="STRING" id="159292.SAMN05192546_101223"/>
<dbReference type="InterPro" id="IPR006175">
    <property type="entry name" value="YjgF/YER057c/UK114"/>
</dbReference>
<dbReference type="AlphaFoldDB" id="A0A1H3IQ27"/>
<protein>
    <submittedName>
        <fullName evidence="1">Enamine deaminase RidA, house cleaning of reactive enamine intermediates, YjgF/YER057c/UK114 family</fullName>
    </submittedName>
</protein>
<dbReference type="CDD" id="cd06150">
    <property type="entry name" value="YjgF_YER057c_UK114_like_2"/>
    <property type="match status" value="1"/>
</dbReference>
<dbReference type="PANTHER" id="PTHR47328">
    <property type="match status" value="1"/>
</dbReference>
<gene>
    <name evidence="1" type="ORF">SAMN05192546_101223</name>
</gene>
<reference evidence="1 2" key="1">
    <citation type="submission" date="2016-10" db="EMBL/GenBank/DDBJ databases">
        <authorList>
            <person name="de Groot N.N."/>
        </authorList>
    </citation>
    <scope>NUCLEOTIDE SEQUENCE [LARGE SCALE GENOMIC DNA]</scope>
    <source>
        <strain evidence="1 2">APO</strain>
    </source>
</reference>
<dbReference type="InterPro" id="IPR035959">
    <property type="entry name" value="RutC-like_sf"/>
</dbReference>
<sequence length="118" mass="13332">MSLIRYEGNGRMSKAVIHNGTVYLCGQVSAGESVKDQTLKTLEKVQDLLEKYGSDKRHILSALIHIKDMSFFSDMNEVWDAWIEDEFEPVRTCVEAKMAREDLLVEVTIIAAVKDPGK</sequence>
<dbReference type="Gene3D" id="3.30.1330.40">
    <property type="entry name" value="RutC-like"/>
    <property type="match status" value="1"/>
</dbReference>
<keyword evidence="2" id="KW-1185">Reference proteome</keyword>
<dbReference type="PANTHER" id="PTHR47328:SF1">
    <property type="entry name" value="RUTC FAMILY PROTEIN YOAB"/>
    <property type="match status" value="1"/>
</dbReference>
<name>A0A1H3IQ27_9FIRM</name>
<dbReference type="OrthoDB" id="9803101at2"/>
<proteinExistence type="predicted"/>
<dbReference type="SUPFAM" id="SSF55298">
    <property type="entry name" value="YjgF-like"/>
    <property type="match status" value="1"/>
</dbReference>
<dbReference type="EMBL" id="FNPV01000001">
    <property type="protein sequence ID" value="SDY29208.1"/>
    <property type="molecule type" value="Genomic_DNA"/>
</dbReference>
<organism evidence="1 2">
    <name type="scientific">Tindallia californiensis</name>
    <dbReference type="NCBI Taxonomy" id="159292"/>
    <lineage>
        <taxon>Bacteria</taxon>
        <taxon>Bacillati</taxon>
        <taxon>Bacillota</taxon>
        <taxon>Clostridia</taxon>
        <taxon>Peptostreptococcales</taxon>
        <taxon>Tindalliaceae</taxon>
        <taxon>Tindallia</taxon>
    </lineage>
</organism>
<accession>A0A1H3IQ27</accession>
<dbReference type="Pfam" id="PF01042">
    <property type="entry name" value="Ribonuc_L-PSP"/>
    <property type="match status" value="1"/>
</dbReference>
<dbReference type="RefSeq" id="WP_093310545.1">
    <property type="nucleotide sequence ID" value="NZ_FNPV01000001.1"/>
</dbReference>
<dbReference type="Proteomes" id="UP000199230">
    <property type="component" value="Unassembled WGS sequence"/>
</dbReference>
<dbReference type="InterPro" id="IPR035709">
    <property type="entry name" value="YoaB-like"/>
</dbReference>
<evidence type="ECO:0000313" key="1">
    <source>
        <dbReference type="EMBL" id="SDY29208.1"/>
    </source>
</evidence>